<dbReference type="InterPro" id="IPR005119">
    <property type="entry name" value="LysR_subst-bd"/>
</dbReference>
<dbReference type="CDD" id="cd05466">
    <property type="entry name" value="PBP2_LTTR_substrate"/>
    <property type="match status" value="1"/>
</dbReference>
<organism evidence="6 7">
    <name type="scientific">Desulfonema ishimotonii</name>
    <dbReference type="NCBI Taxonomy" id="45657"/>
    <lineage>
        <taxon>Bacteria</taxon>
        <taxon>Pseudomonadati</taxon>
        <taxon>Thermodesulfobacteriota</taxon>
        <taxon>Desulfobacteria</taxon>
        <taxon>Desulfobacterales</taxon>
        <taxon>Desulfococcaceae</taxon>
        <taxon>Desulfonema</taxon>
    </lineage>
</organism>
<keyword evidence="2" id="KW-0805">Transcription regulation</keyword>
<dbReference type="OrthoDB" id="5317428at2"/>
<proteinExistence type="inferred from homology"/>
<dbReference type="Proteomes" id="UP000288096">
    <property type="component" value="Unassembled WGS sequence"/>
</dbReference>
<dbReference type="GO" id="GO:0000976">
    <property type="term" value="F:transcription cis-regulatory region binding"/>
    <property type="evidence" value="ECO:0007669"/>
    <property type="project" value="TreeGrafter"/>
</dbReference>
<dbReference type="Pfam" id="PF00126">
    <property type="entry name" value="HTH_1"/>
    <property type="match status" value="1"/>
</dbReference>
<gene>
    <name evidence="6" type="ORF">DENIS_2603</name>
</gene>
<comment type="similarity">
    <text evidence="1">Belongs to the LysR transcriptional regulatory family.</text>
</comment>
<dbReference type="SUPFAM" id="SSF46785">
    <property type="entry name" value="Winged helix' DNA-binding domain"/>
    <property type="match status" value="1"/>
</dbReference>
<name>A0A401FXE9_9BACT</name>
<reference evidence="7" key="2">
    <citation type="submission" date="2019-01" db="EMBL/GenBank/DDBJ databases">
        <title>Genome sequence of Desulfonema ishimotonii strain Tokyo 01.</title>
        <authorList>
            <person name="Fukui M."/>
        </authorList>
    </citation>
    <scope>NUCLEOTIDE SEQUENCE [LARGE SCALE GENOMIC DNA]</scope>
    <source>
        <strain evidence="7">Tokyo 01</strain>
    </source>
</reference>
<accession>A0A401FXE9</accession>
<dbReference type="Gene3D" id="3.40.190.290">
    <property type="match status" value="1"/>
</dbReference>
<dbReference type="AlphaFoldDB" id="A0A401FXE9"/>
<dbReference type="PANTHER" id="PTHR30126:SF100">
    <property type="entry name" value="LYSR-FAMILY TRANSCRIPTIONAL REGULATOR"/>
    <property type="match status" value="1"/>
</dbReference>
<dbReference type="InterPro" id="IPR036388">
    <property type="entry name" value="WH-like_DNA-bd_sf"/>
</dbReference>
<evidence type="ECO:0000256" key="4">
    <source>
        <dbReference type="ARBA" id="ARBA00023163"/>
    </source>
</evidence>
<comment type="caution">
    <text evidence="6">The sequence shown here is derived from an EMBL/GenBank/DDBJ whole genome shotgun (WGS) entry which is preliminary data.</text>
</comment>
<evidence type="ECO:0000256" key="1">
    <source>
        <dbReference type="ARBA" id="ARBA00009437"/>
    </source>
</evidence>
<dbReference type="EMBL" id="BEXT01000001">
    <property type="protein sequence ID" value="GBC61641.1"/>
    <property type="molecule type" value="Genomic_DNA"/>
</dbReference>
<keyword evidence="7" id="KW-1185">Reference proteome</keyword>
<dbReference type="Gene3D" id="1.10.10.10">
    <property type="entry name" value="Winged helix-like DNA-binding domain superfamily/Winged helix DNA-binding domain"/>
    <property type="match status" value="1"/>
</dbReference>
<keyword evidence="3" id="KW-0238">DNA-binding</keyword>
<evidence type="ECO:0000259" key="5">
    <source>
        <dbReference type="PROSITE" id="PS50931"/>
    </source>
</evidence>
<evidence type="ECO:0000256" key="3">
    <source>
        <dbReference type="ARBA" id="ARBA00023125"/>
    </source>
</evidence>
<dbReference type="InterPro" id="IPR036390">
    <property type="entry name" value="WH_DNA-bd_sf"/>
</dbReference>
<dbReference type="Pfam" id="PF03466">
    <property type="entry name" value="LysR_substrate"/>
    <property type="match status" value="1"/>
</dbReference>
<dbReference type="RefSeq" id="WP_124328905.1">
    <property type="nucleotide sequence ID" value="NZ_BEXT01000001.1"/>
</dbReference>
<sequence length="290" mass="33142">MEIRHFKTLRAIVEKGSFIKASEALNYAQSSVTSHIQAIEEYYGQPVFDRIGRRVVLNVFGKTVYSHAIRLLETYDTVCNLTADADRPSGKLRIGAPESTMIYRLYPVLWQYKEMYPDVEIIMQNFICPRMRGALRTGELDLAILLEPRRADADLCIDELIQEEMSIVLPGDYPNRQLTSTAGLAVLYTEKGCSYREIFQGLLAKQGIHAENIVETGSIEVIRRYVLCGIGLSFLPTITVREEIESGAIRHIPWQNDPPVMIQLARHKDKWITPAMRAFIRLTIEHAKEW</sequence>
<dbReference type="SUPFAM" id="SSF53850">
    <property type="entry name" value="Periplasmic binding protein-like II"/>
    <property type="match status" value="1"/>
</dbReference>
<dbReference type="PROSITE" id="PS50931">
    <property type="entry name" value="HTH_LYSR"/>
    <property type="match status" value="1"/>
</dbReference>
<dbReference type="InterPro" id="IPR000847">
    <property type="entry name" value="LysR_HTH_N"/>
</dbReference>
<reference evidence="7" key="1">
    <citation type="submission" date="2017-11" db="EMBL/GenBank/DDBJ databases">
        <authorList>
            <person name="Watanabe M."/>
            <person name="Kojima H."/>
        </authorList>
    </citation>
    <scope>NUCLEOTIDE SEQUENCE [LARGE SCALE GENOMIC DNA]</scope>
    <source>
        <strain evidence="7">Tokyo 01</strain>
    </source>
</reference>
<feature type="domain" description="HTH lysR-type" evidence="5">
    <location>
        <begin position="1"/>
        <end position="58"/>
    </location>
</feature>
<dbReference type="PANTHER" id="PTHR30126">
    <property type="entry name" value="HTH-TYPE TRANSCRIPTIONAL REGULATOR"/>
    <property type="match status" value="1"/>
</dbReference>
<protein>
    <submittedName>
        <fullName evidence="6">LysR family transcriptional regulator</fullName>
    </submittedName>
</protein>
<evidence type="ECO:0000313" key="6">
    <source>
        <dbReference type="EMBL" id="GBC61641.1"/>
    </source>
</evidence>
<keyword evidence="4" id="KW-0804">Transcription</keyword>
<dbReference type="GO" id="GO:0003700">
    <property type="term" value="F:DNA-binding transcription factor activity"/>
    <property type="evidence" value="ECO:0007669"/>
    <property type="project" value="InterPro"/>
</dbReference>
<evidence type="ECO:0000256" key="2">
    <source>
        <dbReference type="ARBA" id="ARBA00023015"/>
    </source>
</evidence>
<evidence type="ECO:0000313" key="7">
    <source>
        <dbReference type="Proteomes" id="UP000288096"/>
    </source>
</evidence>